<keyword evidence="1" id="KW-0472">Membrane</keyword>
<gene>
    <name evidence="2" type="ORF">SAMN05421877_102112</name>
</gene>
<proteinExistence type="predicted"/>
<dbReference type="AlphaFoldDB" id="A0A1H5TXQ0"/>
<organism evidence="2 3">
    <name type="scientific">Sphingobacterium lactis</name>
    <dbReference type="NCBI Taxonomy" id="797291"/>
    <lineage>
        <taxon>Bacteria</taxon>
        <taxon>Pseudomonadati</taxon>
        <taxon>Bacteroidota</taxon>
        <taxon>Sphingobacteriia</taxon>
        <taxon>Sphingobacteriales</taxon>
        <taxon>Sphingobacteriaceae</taxon>
        <taxon>Sphingobacterium</taxon>
    </lineage>
</organism>
<sequence>MSYNIATYLIPALIGFILFVVVKRRLRMTYTTTFLLYSFLLSYYYLLLYFLTREKIWDTSWAFYSVGFIVLLSLLIGLILLIIQQIKSFK</sequence>
<keyword evidence="1" id="KW-1133">Transmembrane helix</keyword>
<accession>A0A1H5TXQ0</accession>
<feature type="transmembrane region" description="Helical" evidence="1">
    <location>
        <begin position="6"/>
        <end position="22"/>
    </location>
</feature>
<reference evidence="3" key="1">
    <citation type="submission" date="2016-10" db="EMBL/GenBank/DDBJ databases">
        <authorList>
            <person name="Varghese N."/>
            <person name="Submissions S."/>
        </authorList>
    </citation>
    <scope>NUCLEOTIDE SEQUENCE [LARGE SCALE GENOMIC DNA]</scope>
    <source>
        <strain evidence="3">DSM 22361</strain>
    </source>
</reference>
<evidence type="ECO:0000313" key="3">
    <source>
        <dbReference type="Proteomes" id="UP000236731"/>
    </source>
</evidence>
<dbReference type="EMBL" id="FNUT01000002">
    <property type="protein sequence ID" value="SEF67576.1"/>
    <property type="molecule type" value="Genomic_DNA"/>
</dbReference>
<evidence type="ECO:0000256" key="1">
    <source>
        <dbReference type="SAM" id="Phobius"/>
    </source>
</evidence>
<evidence type="ECO:0000313" key="2">
    <source>
        <dbReference type="EMBL" id="SEF67576.1"/>
    </source>
</evidence>
<feature type="transmembrane region" description="Helical" evidence="1">
    <location>
        <begin position="63"/>
        <end position="83"/>
    </location>
</feature>
<name>A0A1H5TXQ0_9SPHI</name>
<dbReference type="Proteomes" id="UP000236731">
    <property type="component" value="Unassembled WGS sequence"/>
</dbReference>
<keyword evidence="3" id="KW-1185">Reference proteome</keyword>
<feature type="transmembrane region" description="Helical" evidence="1">
    <location>
        <begin position="34"/>
        <end position="51"/>
    </location>
</feature>
<protein>
    <submittedName>
        <fullName evidence="2">Uncharacterized protein</fullName>
    </submittedName>
</protein>
<keyword evidence="1" id="KW-0812">Transmembrane</keyword>